<organism evidence="1 2">
    <name type="scientific">Paenarthrobacter aurescens (strain TC1)</name>
    <dbReference type="NCBI Taxonomy" id="290340"/>
    <lineage>
        <taxon>Bacteria</taxon>
        <taxon>Bacillati</taxon>
        <taxon>Actinomycetota</taxon>
        <taxon>Actinomycetes</taxon>
        <taxon>Micrococcales</taxon>
        <taxon>Micrococcaceae</taxon>
        <taxon>Paenarthrobacter</taxon>
    </lineage>
</organism>
<dbReference type="Gene3D" id="1.10.1660.10">
    <property type="match status" value="1"/>
</dbReference>
<gene>
    <name evidence="1" type="ordered locus">AAur_1879</name>
</gene>
<dbReference type="eggNOG" id="COG0789">
    <property type="taxonomic scope" value="Bacteria"/>
</dbReference>
<accession>A1R5W6</accession>
<dbReference type="AlphaFoldDB" id="A1R5W6"/>
<dbReference type="RefSeq" id="WP_011774572.1">
    <property type="nucleotide sequence ID" value="NC_008711.1"/>
</dbReference>
<dbReference type="EMBL" id="CP000474">
    <property type="protein sequence ID" value="ABM06281.1"/>
    <property type="molecule type" value="Genomic_DNA"/>
</dbReference>
<dbReference type="STRING" id="290340.AAur_1879"/>
<keyword evidence="2" id="KW-1185">Reference proteome</keyword>
<dbReference type="KEGG" id="aau:AAur_1879"/>
<reference evidence="1 2" key="1">
    <citation type="journal article" date="2006" name="PLoS Genet.">
        <title>Secrets of soil survival revealed by the genome sequence of Arthrobacter aurescens TC1.</title>
        <authorList>
            <person name="Mongodin E.F."/>
            <person name="Shapir N."/>
            <person name="Daugherty S.C."/>
            <person name="DeBoy R.T."/>
            <person name="Emerson J.B."/>
            <person name="Shvartzbeyn A."/>
            <person name="Radune D."/>
            <person name="Vamathevan J."/>
            <person name="Riggs F."/>
            <person name="Grinberg V."/>
            <person name="Khouri H."/>
            <person name="Wackett L.P."/>
            <person name="Nelson K.E."/>
            <person name="Sadowsky M.J."/>
        </authorList>
    </citation>
    <scope>NUCLEOTIDE SEQUENCE [LARGE SCALE GENOMIC DNA]</scope>
    <source>
        <strain evidence="1 2">TC1</strain>
    </source>
</reference>
<name>A1R5W6_PAEAT</name>
<protein>
    <submittedName>
        <fullName evidence="1">HspR protein-like protein</fullName>
    </submittedName>
</protein>
<dbReference type="Proteomes" id="UP000000637">
    <property type="component" value="Chromosome"/>
</dbReference>
<dbReference type="Pfam" id="PF13591">
    <property type="entry name" value="MerR_2"/>
    <property type="match status" value="1"/>
</dbReference>
<sequence length="105" mass="11767">MSRQYPLAYPWRLSLEAVARSSGVHSDVVMRFVELDLIRPLGGDGPGGPWFSPRAPELIARVLRLHSELSLNYAAIPLVLDLLARVDTLERRLVEISYVERTASP</sequence>
<evidence type="ECO:0000313" key="1">
    <source>
        <dbReference type="EMBL" id="ABM06281.1"/>
    </source>
</evidence>
<dbReference type="OrthoDB" id="5526358at2"/>
<proteinExistence type="predicted"/>
<evidence type="ECO:0000313" key="2">
    <source>
        <dbReference type="Proteomes" id="UP000000637"/>
    </source>
</evidence>
<dbReference type="HOGENOM" id="CLU_144710_0_0_11"/>